<evidence type="ECO:0000256" key="2">
    <source>
        <dbReference type="SAM" id="Phobius"/>
    </source>
</evidence>
<dbReference type="InParanoid" id="A0A194XVH8"/>
<keyword evidence="4" id="KW-1185">Reference proteome</keyword>
<protein>
    <submittedName>
        <fullName evidence="3">Uncharacterized protein</fullName>
    </submittedName>
</protein>
<evidence type="ECO:0000256" key="1">
    <source>
        <dbReference type="SAM" id="MobiDB-lite"/>
    </source>
</evidence>
<reference evidence="3 4" key="1">
    <citation type="submission" date="2015-10" db="EMBL/GenBank/DDBJ databases">
        <title>Full genome of DAOMC 229536 Phialocephala scopiformis, a fungal endophyte of spruce producing the potent anti-insectan compound rugulosin.</title>
        <authorList>
            <consortium name="DOE Joint Genome Institute"/>
            <person name="Walker A.K."/>
            <person name="Frasz S.L."/>
            <person name="Seifert K.A."/>
            <person name="Miller J.D."/>
            <person name="Mondo S.J."/>
            <person name="Labutti K."/>
            <person name="Lipzen A."/>
            <person name="Dockter R."/>
            <person name="Kennedy M."/>
            <person name="Grigoriev I.V."/>
            <person name="Spatafora J.W."/>
        </authorList>
    </citation>
    <scope>NUCLEOTIDE SEQUENCE [LARGE SCALE GENOMIC DNA]</scope>
    <source>
        <strain evidence="3 4">CBS 120377</strain>
    </source>
</reference>
<keyword evidence="2" id="KW-0472">Membrane</keyword>
<organism evidence="3 4">
    <name type="scientific">Mollisia scopiformis</name>
    <name type="common">Conifer needle endophyte fungus</name>
    <name type="synonym">Phialocephala scopiformis</name>
    <dbReference type="NCBI Taxonomy" id="149040"/>
    <lineage>
        <taxon>Eukaryota</taxon>
        <taxon>Fungi</taxon>
        <taxon>Dikarya</taxon>
        <taxon>Ascomycota</taxon>
        <taxon>Pezizomycotina</taxon>
        <taxon>Leotiomycetes</taxon>
        <taxon>Helotiales</taxon>
        <taxon>Mollisiaceae</taxon>
        <taxon>Mollisia</taxon>
    </lineage>
</organism>
<gene>
    <name evidence="3" type="ORF">LY89DRAFT_18597</name>
</gene>
<keyword evidence="2" id="KW-1133">Transmembrane helix</keyword>
<accession>A0A194XVH8</accession>
<sequence length="109" mass="12295">MNSQPRIAPHSSISRLLCQQSNSTPLMFSKRNLSIDNRINLIIGILSVVIGILSAILAWATWRLTDDRRRRCARHHHSPEPELVPLQTLPTPPTQPTGVEIAFRIGRSR</sequence>
<dbReference type="EMBL" id="KQ947404">
    <property type="protein sequence ID" value="KUJ24330.1"/>
    <property type="molecule type" value="Genomic_DNA"/>
</dbReference>
<proteinExistence type="predicted"/>
<evidence type="ECO:0000313" key="3">
    <source>
        <dbReference type="EMBL" id="KUJ24330.1"/>
    </source>
</evidence>
<evidence type="ECO:0000313" key="4">
    <source>
        <dbReference type="Proteomes" id="UP000070700"/>
    </source>
</evidence>
<dbReference type="RefSeq" id="XP_018078685.1">
    <property type="nucleotide sequence ID" value="XM_018205664.1"/>
</dbReference>
<keyword evidence="2" id="KW-0812">Transmembrane</keyword>
<feature type="region of interest" description="Disordered" evidence="1">
    <location>
        <begin position="73"/>
        <end position="98"/>
    </location>
</feature>
<dbReference type="GeneID" id="28815390"/>
<dbReference type="Proteomes" id="UP000070700">
    <property type="component" value="Unassembled WGS sequence"/>
</dbReference>
<name>A0A194XVH8_MOLSC</name>
<dbReference type="AlphaFoldDB" id="A0A194XVH8"/>
<feature type="transmembrane region" description="Helical" evidence="2">
    <location>
        <begin position="39"/>
        <end position="62"/>
    </location>
</feature>
<dbReference type="KEGG" id="psco:LY89DRAFT_18597"/>